<organism evidence="5 6">
    <name type="scientific">Agarivorans albus MKT 106</name>
    <dbReference type="NCBI Taxonomy" id="1331007"/>
    <lineage>
        <taxon>Bacteria</taxon>
        <taxon>Pseudomonadati</taxon>
        <taxon>Pseudomonadota</taxon>
        <taxon>Gammaproteobacteria</taxon>
        <taxon>Alteromonadales</taxon>
        <taxon>Alteromonadaceae</taxon>
        <taxon>Agarivorans</taxon>
    </lineage>
</organism>
<dbReference type="RefSeq" id="WP_016400107.1">
    <property type="nucleotide sequence ID" value="NZ_BARX01000002.1"/>
</dbReference>
<evidence type="ECO:0000313" key="6">
    <source>
        <dbReference type="Proteomes" id="UP000014461"/>
    </source>
</evidence>
<dbReference type="SMART" id="SM00062">
    <property type="entry name" value="PBPb"/>
    <property type="match status" value="1"/>
</dbReference>
<feature type="chain" id="PRO_5004487832" description="Solute-binding protein family 3/N-terminal domain-containing protein" evidence="3">
    <location>
        <begin position="19"/>
        <end position="240"/>
    </location>
</feature>
<evidence type="ECO:0000259" key="4">
    <source>
        <dbReference type="SMART" id="SM00062"/>
    </source>
</evidence>
<dbReference type="Gene3D" id="3.40.190.10">
    <property type="entry name" value="Periplasmic binding protein-like II"/>
    <property type="match status" value="2"/>
</dbReference>
<protein>
    <recommendedName>
        <fullName evidence="4">Solute-binding protein family 3/N-terminal domain-containing protein</fullName>
    </recommendedName>
</protein>
<gene>
    <name evidence="5" type="ORF">AALB_0419</name>
</gene>
<dbReference type="OrthoDB" id="6300773at2"/>
<reference evidence="5" key="1">
    <citation type="journal article" date="2013" name="Genome Announc.">
        <title>Draft Genome Sequence of Agarivorans albus Strain MKT 106T, an Agarolytic Marine Bacterium.</title>
        <authorList>
            <person name="Yasuike M."/>
            <person name="Nakamura Y."/>
            <person name="Kai W."/>
            <person name="Fujiwara A."/>
            <person name="Fukui Y."/>
            <person name="Satomi M."/>
            <person name="Sano M."/>
        </authorList>
    </citation>
    <scope>NUCLEOTIDE SEQUENCE [LARGE SCALE GENOMIC DNA]</scope>
</reference>
<comment type="caution">
    <text evidence="5">The sequence shown here is derived from an EMBL/GenBank/DDBJ whole genome shotgun (WGS) entry which is preliminary data.</text>
</comment>
<dbReference type="STRING" id="1331007.AALB_0419"/>
<dbReference type="PANTHER" id="PTHR35936">
    <property type="entry name" value="MEMBRANE-BOUND LYTIC MUREIN TRANSGLYCOSYLASE F"/>
    <property type="match status" value="1"/>
</dbReference>
<evidence type="ECO:0000256" key="3">
    <source>
        <dbReference type="SAM" id="SignalP"/>
    </source>
</evidence>
<evidence type="ECO:0000256" key="2">
    <source>
        <dbReference type="ARBA" id="ARBA00022729"/>
    </source>
</evidence>
<keyword evidence="2 3" id="KW-0732">Signal</keyword>
<dbReference type="EMBL" id="BARX01000002">
    <property type="protein sequence ID" value="GAD00339.1"/>
    <property type="molecule type" value="Genomic_DNA"/>
</dbReference>
<feature type="domain" description="Solute-binding protein family 3/N-terminal" evidence="4">
    <location>
        <begin position="22"/>
        <end position="235"/>
    </location>
</feature>
<proteinExistence type="inferred from homology"/>
<evidence type="ECO:0000256" key="1">
    <source>
        <dbReference type="ARBA" id="ARBA00010333"/>
    </source>
</evidence>
<dbReference type="SUPFAM" id="SSF53850">
    <property type="entry name" value="Periplasmic binding protein-like II"/>
    <property type="match status" value="1"/>
</dbReference>
<dbReference type="AlphaFoldDB" id="R9PG56"/>
<evidence type="ECO:0000313" key="5">
    <source>
        <dbReference type="EMBL" id="GAD00339.1"/>
    </source>
</evidence>
<dbReference type="Proteomes" id="UP000014461">
    <property type="component" value="Unassembled WGS sequence"/>
</dbReference>
<sequence>MNGLRCFLLLCLHCSAFADSNSIKVATDEWLNYSNKDQSGYYFGLLQRVFPNYSYNVQFMPYLRSIAMLDQQQVDIVFGGAADDFARANCSTFPIEIDRSDMLISPELARHYHSPQDLIGKQVVSQLGYDWQDLLPEGVNYREYASLEQMIKLLHHKRVDAVLNYQEDINYLLEQKPELAGDYVLVKNVLHYSSTFCFSANPRGRYLQTRFDKTIPMLVSSGELKQLMLLELGSDDNYPY</sequence>
<keyword evidence="6" id="KW-1185">Reference proteome</keyword>
<name>R9PG56_AGAAL</name>
<accession>R9PG56</accession>
<comment type="similarity">
    <text evidence="1">Belongs to the bacterial solute-binding protein 3 family.</text>
</comment>
<dbReference type="InterPro" id="IPR001638">
    <property type="entry name" value="Solute-binding_3/MltF_N"/>
</dbReference>
<dbReference type="PANTHER" id="PTHR35936:SF6">
    <property type="entry name" value="AMINO ACID ABC TRANSPORTER SUBSTRATE-BINDING PAAT FAMILY PROTEIN"/>
    <property type="match status" value="1"/>
</dbReference>
<feature type="signal peptide" evidence="3">
    <location>
        <begin position="1"/>
        <end position="18"/>
    </location>
</feature>